<comment type="caution">
    <text evidence="2">The sequence shown here is derived from an EMBL/GenBank/DDBJ whole genome shotgun (WGS) entry which is preliminary data.</text>
</comment>
<organism evidence="2 3">
    <name type="scientific">Ligilactobacillus ruminis</name>
    <dbReference type="NCBI Taxonomy" id="1623"/>
    <lineage>
        <taxon>Bacteria</taxon>
        <taxon>Bacillati</taxon>
        <taxon>Bacillota</taxon>
        <taxon>Bacilli</taxon>
        <taxon>Lactobacillales</taxon>
        <taxon>Lactobacillaceae</taxon>
        <taxon>Ligilactobacillus</taxon>
    </lineage>
</organism>
<feature type="domain" description="6-phospho-N-acetylmuramidase C-terminal" evidence="1">
    <location>
        <begin position="14"/>
        <end position="60"/>
    </location>
</feature>
<name>A0A8B2YXF0_9LACO</name>
<dbReference type="InterPro" id="IPR029000">
    <property type="entry name" value="Cyclophilin-like_dom_sf"/>
</dbReference>
<dbReference type="AlphaFoldDB" id="A0A8B2YXF0"/>
<evidence type="ECO:0000313" key="3">
    <source>
        <dbReference type="Proteomes" id="UP000260790"/>
    </source>
</evidence>
<gene>
    <name evidence="2" type="ORF">DXD09_09850</name>
</gene>
<reference evidence="2 3" key="1">
    <citation type="submission" date="2018-08" db="EMBL/GenBank/DDBJ databases">
        <title>A genome reference for cultivated species of the human gut microbiota.</title>
        <authorList>
            <person name="Zou Y."/>
            <person name="Xue W."/>
            <person name="Luo G."/>
        </authorList>
    </citation>
    <scope>NUCLEOTIDE SEQUENCE [LARGE SCALE GENOMIC DNA]</scope>
    <source>
        <strain evidence="2 3">TF10-9AT</strain>
    </source>
</reference>
<accession>A0A8B2YXF0</accession>
<dbReference type="InterPro" id="IPR043894">
    <property type="entry name" value="MupG_C"/>
</dbReference>
<dbReference type="SUPFAM" id="SSF50891">
    <property type="entry name" value="Cyclophilin-like"/>
    <property type="match status" value="1"/>
</dbReference>
<evidence type="ECO:0000259" key="1">
    <source>
        <dbReference type="Pfam" id="PF05913"/>
    </source>
</evidence>
<proteinExistence type="predicted"/>
<protein>
    <submittedName>
        <fullName evidence="2">DUF871 family protein</fullName>
    </submittedName>
</protein>
<dbReference type="Proteomes" id="UP000260790">
    <property type="component" value="Unassembled WGS sequence"/>
</dbReference>
<dbReference type="EMBL" id="QSQR01000011">
    <property type="protein sequence ID" value="RGK44806.1"/>
    <property type="molecule type" value="Genomic_DNA"/>
</dbReference>
<sequence>MSAAFVSSSIGPWIVNDDFGVYKNELQIALNDHEDERKNKVGRIKDDELFLKVCKETRSFKDVMNCLFFGLMTHEYEHMCYNN</sequence>
<dbReference type="Gene3D" id="2.40.100.10">
    <property type="entry name" value="Cyclophilin-like"/>
    <property type="match status" value="1"/>
</dbReference>
<evidence type="ECO:0000313" key="2">
    <source>
        <dbReference type="EMBL" id="RGK44806.1"/>
    </source>
</evidence>
<dbReference type="Pfam" id="PF05913">
    <property type="entry name" value="MupG_C"/>
    <property type="match status" value="1"/>
</dbReference>